<keyword evidence="13" id="KW-1185">Reference proteome</keyword>
<evidence type="ECO:0000256" key="10">
    <source>
        <dbReference type="HAMAP-Rule" id="MF_01438"/>
    </source>
</evidence>
<feature type="binding site" evidence="10">
    <location>
        <begin position="105"/>
        <end position="109"/>
    </location>
    <ligand>
        <name>ATP</name>
        <dbReference type="ChEBI" id="CHEBI:30616"/>
    </ligand>
</feature>
<dbReference type="PANTHER" id="PTHR34185:SF3">
    <property type="entry name" value="DNA INTEGRITY SCANNING PROTEIN DISA"/>
    <property type="match status" value="1"/>
</dbReference>
<comment type="catalytic activity">
    <reaction evidence="1 10">
        <text>2 ATP = 3',3'-c-di-AMP + 2 diphosphate</text>
        <dbReference type="Rhea" id="RHEA:35655"/>
        <dbReference type="ChEBI" id="CHEBI:30616"/>
        <dbReference type="ChEBI" id="CHEBI:33019"/>
        <dbReference type="ChEBI" id="CHEBI:71500"/>
        <dbReference type="EC" id="2.7.7.85"/>
    </reaction>
</comment>
<dbReference type="InterPro" id="IPR018906">
    <property type="entry name" value="DNA_integrity_scan_DisA_link"/>
</dbReference>
<dbReference type="Gene3D" id="3.40.1700.10">
    <property type="entry name" value="DNA integrity scanning protein, DisA, N-terminal domain"/>
    <property type="match status" value="1"/>
</dbReference>
<comment type="subunit">
    <text evidence="10">Homooctamer.</text>
</comment>
<keyword evidence="8 10" id="KW-0238">DNA-binding</keyword>
<dbReference type="Pfam" id="PF10635">
    <property type="entry name" value="DisA-linker"/>
    <property type="match status" value="1"/>
</dbReference>
<keyword evidence="9 10" id="KW-0234">DNA repair</keyword>
<dbReference type="InterPro" id="IPR010994">
    <property type="entry name" value="RuvA_2-like"/>
</dbReference>
<feature type="binding site" evidence="10">
    <location>
        <position position="92"/>
    </location>
    <ligand>
        <name>ATP</name>
        <dbReference type="ChEBI" id="CHEBI:30616"/>
    </ligand>
</feature>
<dbReference type="InterPro" id="IPR038331">
    <property type="entry name" value="DisA_sf"/>
</dbReference>
<keyword evidence="6 10" id="KW-0067">ATP-binding</keyword>
<accession>A0ABZ0QNJ1</accession>
<dbReference type="Gene3D" id="1.20.1260.110">
    <property type="entry name" value="DNA integrity scanning linker region"/>
    <property type="match status" value="1"/>
</dbReference>
<evidence type="ECO:0000313" key="12">
    <source>
        <dbReference type="EMBL" id="WPD19065.1"/>
    </source>
</evidence>
<evidence type="ECO:0000256" key="6">
    <source>
        <dbReference type="ARBA" id="ARBA00022840"/>
    </source>
</evidence>
<keyword evidence="4 10" id="KW-0547">Nucleotide-binding</keyword>
<dbReference type="PANTHER" id="PTHR34185">
    <property type="entry name" value="DIADENYLATE CYCLASE"/>
    <property type="match status" value="1"/>
</dbReference>
<comment type="function">
    <text evidence="10">Has also diadenylate cyclase activity, catalyzing the condensation of 2 ATP molecules into cyclic di-AMP (c-di-AMP). c-di-AMP acts as a signaling molecule that couples DNA integrity with progression of sporulation. The rise in c-di-AMP level generated by DisA while scanning the chromosome, operates as a positive signal that advances sporulation; upon encountering a lesion, the DisA focus arrests at the damaged site and halts c-di-AMP synthesis.</text>
</comment>
<dbReference type="RefSeq" id="WP_135224565.1">
    <property type="nucleotide sequence ID" value="NZ_CP132508.1"/>
</dbReference>
<evidence type="ECO:0000256" key="5">
    <source>
        <dbReference type="ARBA" id="ARBA00022763"/>
    </source>
</evidence>
<evidence type="ECO:0000256" key="7">
    <source>
        <dbReference type="ARBA" id="ARBA00022842"/>
    </source>
</evidence>
<dbReference type="SUPFAM" id="SSF143597">
    <property type="entry name" value="YojJ-like"/>
    <property type="match status" value="1"/>
</dbReference>
<dbReference type="EC" id="2.7.7.85" evidence="10"/>
<proteinExistence type="inferred from homology"/>
<name>A0ABZ0QNJ1_9FIRM</name>
<dbReference type="InterPro" id="IPR023763">
    <property type="entry name" value="DNA_integrity_scanning_protein"/>
</dbReference>
<keyword evidence="7 10" id="KW-0460">Magnesium</keyword>
<evidence type="ECO:0000256" key="1">
    <source>
        <dbReference type="ARBA" id="ARBA00000877"/>
    </source>
</evidence>
<dbReference type="Gene3D" id="1.10.150.20">
    <property type="entry name" value="5' to 3' exonuclease, C-terminal subdomain"/>
    <property type="match status" value="1"/>
</dbReference>
<evidence type="ECO:0000256" key="9">
    <source>
        <dbReference type="ARBA" id="ARBA00023204"/>
    </source>
</evidence>
<dbReference type="GO" id="GO:0106408">
    <property type="term" value="F:diadenylate cyclase activity"/>
    <property type="evidence" value="ECO:0007669"/>
    <property type="project" value="UniProtKB-EC"/>
</dbReference>
<feature type="binding site" evidence="10">
    <location>
        <position position="74"/>
    </location>
    <ligand>
        <name>ATP</name>
        <dbReference type="ChEBI" id="CHEBI:30616"/>
    </ligand>
</feature>
<keyword evidence="5 10" id="KW-0227">DNA damage</keyword>
<reference evidence="12 13" key="1">
    <citation type="submission" date="2023-08" db="EMBL/GenBank/DDBJ databases">
        <title>Genome sequence of Thermaerobacter compostii strain Ins1, a spore-forming filamentous bacterium isolated from a deep geothermal reservoir.</title>
        <authorList>
            <person name="Bregnard D."/>
            <person name="Gonzalez D."/>
            <person name="Junier P."/>
        </authorList>
    </citation>
    <scope>NUCLEOTIDE SEQUENCE [LARGE SCALE GENOMIC DNA]</scope>
    <source>
        <strain evidence="12 13">Ins1</strain>
    </source>
</reference>
<evidence type="ECO:0000256" key="4">
    <source>
        <dbReference type="ARBA" id="ARBA00022741"/>
    </source>
</evidence>
<dbReference type="PROSITE" id="PS51794">
    <property type="entry name" value="DAC"/>
    <property type="match status" value="1"/>
</dbReference>
<evidence type="ECO:0000256" key="3">
    <source>
        <dbReference type="ARBA" id="ARBA00022695"/>
    </source>
</evidence>
<dbReference type="HAMAP" id="MF_01438">
    <property type="entry name" value="DisA"/>
    <property type="match status" value="1"/>
</dbReference>
<evidence type="ECO:0000256" key="8">
    <source>
        <dbReference type="ARBA" id="ARBA00023125"/>
    </source>
</evidence>
<comment type="function">
    <text evidence="10">Participates in a DNA-damage check-point that is active prior to asymmetric division when DNA is damaged. DisA forms globular foci that rapidly scan along the chromosomes during sporulation, searching for lesions. When a lesion is present, DisA pauses at the lesion site. This triggers a cellular response that culminates in a temporary block in sporulation initiation.</text>
</comment>
<dbReference type="InterPro" id="IPR050338">
    <property type="entry name" value="DisA"/>
</dbReference>
<dbReference type="NCBIfam" id="NF010009">
    <property type="entry name" value="PRK13482.1"/>
    <property type="match status" value="1"/>
</dbReference>
<evidence type="ECO:0000313" key="13">
    <source>
        <dbReference type="Proteomes" id="UP001304683"/>
    </source>
</evidence>
<dbReference type="Pfam" id="PF02457">
    <property type="entry name" value="DAC"/>
    <property type="match status" value="1"/>
</dbReference>
<keyword evidence="3 10" id="KW-0548">Nucleotidyltransferase</keyword>
<keyword evidence="2 10" id="KW-0808">Transferase</keyword>
<feature type="domain" description="DAC" evidence="11">
    <location>
        <begin position="7"/>
        <end position="145"/>
    </location>
</feature>
<evidence type="ECO:0000256" key="2">
    <source>
        <dbReference type="ARBA" id="ARBA00022679"/>
    </source>
</evidence>
<dbReference type="InterPro" id="IPR003390">
    <property type="entry name" value="DNA_integrity_scan_DisA_N"/>
</dbReference>
<sequence length="355" mass="39459">MTAEERPDALLAALRRLAPGTRLREGLDQILRARTGALIVVGDGPEVMELCSGGFELDVELTPAHLYELAKMDGAIILSSDARRIVRANVHLIPDPRVLSFETGIRHRTAERMARQTGALVIAISQRRNVITVYRGELRYVLRDPALMLAKANQALGTLERYRAVFLQALGHLTVLEFEDLVTAGDVASVLGRAEQVRRIGREIEGDAVELGTEGRLVRLQLDELRSGVDEEYRLVIRDYVADPDGEGEAMLALRRLSPEELTDRRAVVRCLGYAAPPDDETPLTPRGYRILHKVPRLPAAVIENLVRRFGNLPRILAATVDQLDAVEGIGSVRARTIKDGLRRLQDQAFLERRP</sequence>
<protein>
    <recommendedName>
        <fullName evidence="10">DNA integrity scanning protein DisA</fullName>
    </recommendedName>
    <alternativeName>
        <fullName evidence="10">Cyclic di-AMP synthase</fullName>
        <shortName evidence="10">c-di-AMP synthase</shortName>
    </alternativeName>
    <alternativeName>
        <fullName evidence="10">Diadenylate cyclase</fullName>
        <ecNumber evidence="10">2.7.7.85</ecNumber>
    </alternativeName>
</protein>
<dbReference type="Proteomes" id="UP001304683">
    <property type="component" value="Chromosome"/>
</dbReference>
<dbReference type="InterPro" id="IPR036888">
    <property type="entry name" value="DNA_integrity_DisA_N_sf"/>
</dbReference>
<comment type="similarity">
    <text evidence="10">Belongs to the DisA family.</text>
</comment>
<evidence type="ECO:0000259" key="11">
    <source>
        <dbReference type="PROSITE" id="PS51794"/>
    </source>
</evidence>
<dbReference type="EMBL" id="CP132508">
    <property type="protein sequence ID" value="WPD19065.1"/>
    <property type="molecule type" value="Genomic_DNA"/>
</dbReference>
<comment type="cofactor">
    <cofactor evidence="10">
        <name>Mg(2+)</name>
        <dbReference type="ChEBI" id="CHEBI:18420"/>
    </cofactor>
</comment>
<dbReference type="SUPFAM" id="SSF47781">
    <property type="entry name" value="RuvA domain 2-like"/>
    <property type="match status" value="1"/>
</dbReference>
<gene>
    <name evidence="10 12" type="primary">disA</name>
    <name evidence="12" type="ORF">Q5761_12100</name>
</gene>
<organism evidence="12 13">
    <name type="scientific">Thermaerobacter composti</name>
    <dbReference type="NCBI Taxonomy" id="554949"/>
    <lineage>
        <taxon>Bacteria</taxon>
        <taxon>Bacillati</taxon>
        <taxon>Bacillota</taxon>
        <taxon>Clostridia</taxon>
        <taxon>Eubacteriales</taxon>
        <taxon>Clostridiales Family XVII. Incertae Sedis</taxon>
        <taxon>Thermaerobacter</taxon>
    </lineage>
</organism>